<keyword evidence="9" id="KW-0206">Cytoskeleton</keyword>
<feature type="repeat" description="WD" evidence="11">
    <location>
        <begin position="2028"/>
        <end position="2070"/>
    </location>
</feature>
<dbReference type="Gene3D" id="2.130.10.10">
    <property type="entry name" value="YVTN repeat-like/Quinoprotein amine dehydrogenase"/>
    <property type="match status" value="1"/>
</dbReference>
<feature type="compositionally biased region" description="Polar residues" evidence="12">
    <location>
        <begin position="1123"/>
        <end position="1139"/>
    </location>
</feature>
<evidence type="ECO:0000256" key="10">
    <source>
        <dbReference type="ARBA" id="ARBA00048336"/>
    </source>
</evidence>
<feature type="compositionally biased region" description="Basic and acidic residues" evidence="12">
    <location>
        <begin position="1680"/>
        <end position="1694"/>
    </location>
</feature>
<organism evidence="16 17">
    <name type="scientific">Labeo rohita</name>
    <name type="common">Indian major carp</name>
    <name type="synonym">Cyprinus rohita</name>
    <dbReference type="NCBI Taxonomy" id="84645"/>
    <lineage>
        <taxon>Eukaryota</taxon>
        <taxon>Metazoa</taxon>
        <taxon>Chordata</taxon>
        <taxon>Craniata</taxon>
        <taxon>Vertebrata</taxon>
        <taxon>Euteleostomi</taxon>
        <taxon>Actinopterygii</taxon>
        <taxon>Neopterygii</taxon>
        <taxon>Teleostei</taxon>
        <taxon>Ostariophysi</taxon>
        <taxon>Cypriniformes</taxon>
        <taxon>Cyprinidae</taxon>
        <taxon>Labeoninae</taxon>
        <taxon>Labeonini</taxon>
        <taxon>Labeo</taxon>
    </lineage>
</organism>
<keyword evidence="8" id="KW-0904">Protein phosphatase</keyword>
<feature type="region of interest" description="Disordered" evidence="12">
    <location>
        <begin position="1791"/>
        <end position="1842"/>
    </location>
</feature>
<comment type="subcellular location">
    <subcellularLocation>
        <location evidence="1">Cytoplasm</location>
        <location evidence="1">Cytoskeleton</location>
    </subcellularLocation>
</comment>
<feature type="compositionally biased region" description="Basic and acidic residues" evidence="12">
    <location>
        <begin position="696"/>
        <end position="705"/>
    </location>
</feature>
<dbReference type="Pfam" id="PF08953">
    <property type="entry name" value="DUF1899"/>
    <property type="match status" value="1"/>
</dbReference>
<evidence type="ECO:0000256" key="6">
    <source>
        <dbReference type="ARBA" id="ARBA00022737"/>
    </source>
</evidence>
<feature type="compositionally biased region" description="Low complexity" evidence="12">
    <location>
        <begin position="707"/>
        <end position="724"/>
    </location>
</feature>
<feature type="region of interest" description="Disordered" evidence="12">
    <location>
        <begin position="1161"/>
        <end position="1218"/>
    </location>
</feature>
<dbReference type="PANTHER" id="PTHR45864">
    <property type="entry name" value="SLINGSHOT PROTEIN PHOSPHATASE HOMOLOG"/>
    <property type="match status" value="1"/>
</dbReference>
<dbReference type="PROSITE" id="PS50294">
    <property type="entry name" value="WD_REPEATS_REGION"/>
    <property type="match status" value="2"/>
</dbReference>
<feature type="compositionally biased region" description="Basic and acidic residues" evidence="12">
    <location>
        <begin position="1813"/>
        <end position="1825"/>
    </location>
</feature>
<dbReference type="SUPFAM" id="SSF50978">
    <property type="entry name" value="WD40 repeat-like"/>
    <property type="match status" value="1"/>
</dbReference>
<dbReference type="Pfam" id="PF00782">
    <property type="entry name" value="DSPc"/>
    <property type="match status" value="1"/>
</dbReference>
<feature type="domain" description="Tyrosine-protein phosphatase" evidence="13">
    <location>
        <begin position="372"/>
        <end position="525"/>
    </location>
</feature>
<protein>
    <recommendedName>
        <fullName evidence="3">protein-serine/threonine phosphatase</fullName>
        <ecNumber evidence="3">3.1.3.16</ecNumber>
    </recommendedName>
</protein>
<evidence type="ECO:0000259" key="15">
    <source>
        <dbReference type="PROSITE" id="PS51998"/>
    </source>
</evidence>
<dbReference type="SMART" id="SM00320">
    <property type="entry name" value="WD40"/>
    <property type="match status" value="3"/>
</dbReference>
<dbReference type="EMBL" id="JACTAM010000005">
    <property type="protein sequence ID" value="KAI2664664.1"/>
    <property type="molecule type" value="Genomic_DNA"/>
</dbReference>
<dbReference type="SMART" id="SM01167">
    <property type="entry name" value="DUF1900"/>
    <property type="match status" value="1"/>
</dbReference>
<dbReference type="InterPro" id="IPR000340">
    <property type="entry name" value="Dual-sp_phosphatase_cat-dom"/>
</dbReference>
<evidence type="ECO:0000256" key="5">
    <source>
        <dbReference type="ARBA" id="ARBA00022574"/>
    </source>
</evidence>
<dbReference type="InterPro" id="IPR001680">
    <property type="entry name" value="WD40_rpt"/>
</dbReference>
<dbReference type="Proteomes" id="UP000830375">
    <property type="component" value="Unassembled WGS sequence"/>
</dbReference>
<feature type="compositionally biased region" description="Polar residues" evidence="12">
    <location>
        <begin position="549"/>
        <end position="563"/>
    </location>
</feature>
<dbReference type="PROSITE" id="PS50056">
    <property type="entry name" value="TYR_PHOSPHATASE_2"/>
    <property type="match status" value="1"/>
</dbReference>
<evidence type="ECO:0000259" key="14">
    <source>
        <dbReference type="PROSITE" id="PS50056"/>
    </source>
</evidence>
<evidence type="ECO:0000256" key="2">
    <source>
        <dbReference type="ARBA" id="ARBA00009580"/>
    </source>
</evidence>
<dbReference type="SUPFAM" id="SSF52799">
    <property type="entry name" value="(Phosphotyrosine protein) phosphatases II"/>
    <property type="match status" value="1"/>
</dbReference>
<feature type="region of interest" description="Disordered" evidence="12">
    <location>
        <begin position="1073"/>
        <end position="1146"/>
    </location>
</feature>
<dbReference type="InterPro" id="IPR020422">
    <property type="entry name" value="TYR_PHOSPHATASE_DUAL_dom"/>
</dbReference>
<feature type="compositionally biased region" description="Polar residues" evidence="12">
    <location>
        <begin position="1335"/>
        <end position="1353"/>
    </location>
</feature>
<evidence type="ECO:0000256" key="4">
    <source>
        <dbReference type="ARBA" id="ARBA00022490"/>
    </source>
</evidence>
<feature type="compositionally biased region" description="Acidic residues" evidence="12">
    <location>
        <begin position="676"/>
        <end position="685"/>
    </location>
</feature>
<evidence type="ECO:0000313" key="16">
    <source>
        <dbReference type="EMBL" id="KAI2664664.1"/>
    </source>
</evidence>
<feature type="region of interest" description="Disordered" evidence="12">
    <location>
        <begin position="16"/>
        <end position="38"/>
    </location>
</feature>
<reference evidence="16 17" key="1">
    <citation type="submission" date="2022-01" db="EMBL/GenBank/DDBJ databases">
        <title>A high-quality chromosome-level genome assembly of rohu carp, Labeo rohita.</title>
        <authorList>
            <person name="Arick M.A. II"/>
            <person name="Hsu C.-Y."/>
            <person name="Magbanua Z."/>
            <person name="Pechanova O."/>
            <person name="Grover C."/>
            <person name="Miller E."/>
            <person name="Thrash A."/>
            <person name="Ezzel L."/>
            <person name="Alam S."/>
            <person name="Benzie J."/>
            <person name="Hamilton M."/>
            <person name="Karsi A."/>
            <person name="Lawrence M.L."/>
            <person name="Peterson D.G."/>
        </authorList>
    </citation>
    <scope>NUCLEOTIDE SEQUENCE [LARGE SCALE GENOMIC DNA]</scope>
    <source>
        <strain evidence="17">BAU-BD-2019</strain>
        <tissue evidence="16">Blood</tissue>
    </source>
</reference>
<feature type="compositionally biased region" description="Basic residues" evidence="12">
    <location>
        <begin position="1669"/>
        <end position="1679"/>
    </location>
</feature>
<dbReference type="InterPro" id="IPR036322">
    <property type="entry name" value="WD40_repeat_dom_sf"/>
</dbReference>
<dbReference type="InterPro" id="IPR000387">
    <property type="entry name" value="Tyr_Pase_dom"/>
</dbReference>
<evidence type="ECO:0000256" key="3">
    <source>
        <dbReference type="ARBA" id="ARBA00013081"/>
    </source>
</evidence>
<feature type="region of interest" description="Disordered" evidence="12">
    <location>
        <begin position="549"/>
        <end position="579"/>
    </location>
</feature>
<dbReference type="Pfam" id="PF23040">
    <property type="entry name" value="PH_SSH1-like_1st"/>
    <property type="match status" value="1"/>
</dbReference>
<keyword evidence="6" id="KW-0677">Repeat</keyword>
<evidence type="ECO:0000256" key="8">
    <source>
        <dbReference type="ARBA" id="ARBA00022912"/>
    </source>
</evidence>
<keyword evidence="7" id="KW-0378">Hydrolase</keyword>
<dbReference type="PROSITE" id="PS00383">
    <property type="entry name" value="TYR_PHOSPHATASE_1"/>
    <property type="match status" value="1"/>
</dbReference>
<dbReference type="Pfam" id="PF00400">
    <property type="entry name" value="WD40"/>
    <property type="match status" value="3"/>
</dbReference>
<keyword evidence="17" id="KW-1185">Reference proteome</keyword>
<feature type="region of interest" description="Disordered" evidence="12">
    <location>
        <begin position="1246"/>
        <end position="1287"/>
    </location>
</feature>
<keyword evidence="5 11" id="KW-0853">WD repeat</keyword>
<feature type="domain" description="Tyrosine specific protein phosphatases" evidence="14">
    <location>
        <begin position="446"/>
        <end position="503"/>
    </location>
</feature>
<dbReference type="Pfam" id="PF08766">
    <property type="entry name" value="DEK_C"/>
    <property type="match status" value="1"/>
</dbReference>
<dbReference type="PROSITE" id="PS50082">
    <property type="entry name" value="WD_REPEATS_2"/>
    <property type="match status" value="2"/>
</dbReference>
<name>A0ABQ8MPD1_LABRO</name>
<comment type="catalytic activity">
    <reaction evidence="10">
        <text>O-phospho-L-threonyl-[protein] + H2O = L-threonyl-[protein] + phosphate</text>
        <dbReference type="Rhea" id="RHEA:47004"/>
        <dbReference type="Rhea" id="RHEA-COMP:11060"/>
        <dbReference type="Rhea" id="RHEA-COMP:11605"/>
        <dbReference type="ChEBI" id="CHEBI:15377"/>
        <dbReference type="ChEBI" id="CHEBI:30013"/>
        <dbReference type="ChEBI" id="CHEBI:43474"/>
        <dbReference type="ChEBI" id="CHEBI:61977"/>
        <dbReference type="EC" id="3.1.3.16"/>
    </reaction>
</comment>
<dbReference type="Pfam" id="PF16300">
    <property type="entry name" value="WD40_4"/>
    <property type="match status" value="1"/>
</dbReference>
<dbReference type="EC" id="3.1.3.16" evidence="3"/>
<evidence type="ECO:0000256" key="12">
    <source>
        <dbReference type="SAM" id="MobiDB-lite"/>
    </source>
</evidence>
<feature type="compositionally biased region" description="Polar residues" evidence="12">
    <location>
        <begin position="1104"/>
        <end position="1115"/>
    </location>
</feature>
<evidence type="ECO:0000256" key="9">
    <source>
        <dbReference type="ARBA" id="ARBA00023212"/>
    </source>
</evidence>
<feature type="compositionally biased region" description="Basic and acidic residues" evidence="12">
    <location>
        <begin position="1204"/>
        <end position="1218"/>
    </location>
</feature>
<evidence type="ECO:0000259" key="13">
    <source>
        <dbReference type="PROSITE" id="PS50054"/>
    </source>
</evidence>
<feature type="region of interest" description="Disordered" evidence="12">
    <location>
        <begin position="676"/>
        <end position="729"/>
    </location>
</feature>
<dbReference type="InterPro" id="IPR016130">
    <property type="entry name" value="Tyr_Pase_AS"/>
</dbReference>
<dbReference type="PROSITE" id="PS00678">
    <property type="entry name" value="WD_REPEATS_1"/>
    <property type="match status" value="1"/>
</dbReference>
<comment type="caution">
    <text evidence="16">The sequence shown here is derived from an EMBL/GenBank/DDBJ whole genome shotgun (WGS) entry which is preliminary data.</text>
</comment>
<feature type="domain" description="DEK-C" evidence="15">
    <location>
        <begin position="351"/>
        <end position="406"/>
    </location>
</feature>
<dbReference type="InterPro" id="IPR043588">
    <property type="entry name" value="SSH-N"/>
</dbReference>
<gene>
    <name evidence="16" type="ORF">H4Q32_002920</name>
</gene>
<feature type="region of interest" description="Disordered" evidence="12">
    <location>
        <begin position="2338"/>
        <end position="2361"/>
    </location>
</feature>
<dbReference type="CDD" id="cd11652">
    <property type="entry name" value="SSH-N"/>
    <property type="match status" value="1"/>
</dbReference>
<dbReference type="InterPro" id="IPR015048">
    <property type="entry name" value="DUF1899"/>
</dbReference>
<feature type="region of interest" description="Disordered" evidence="12">
    <location>
        <begin position="1300"/>
        <end position="1366"/>
    </location>
</feature>
<feature type="region of interest" description="Disordered" evidence="12">
    <location>
        <begin position="1655"/>
        <end position="1696"/>
    </location>
</feature>
<dbReference type="SMART" id="SM00195">
    <property type="entry name" value="DSPc"/>
    <property type="match status" value="1"/>
</dbReference>
<dbReference type="InterPro" id="IPR029021">
    <property type="entry name" value="Prot-tyrosine_phosphatase-like"/>
</dbReference>
<evidence type="ECO:0000256" key="7">
    <source>
        <dbReference type="ARBA" id="ARBA00022801"/>
    </source>
</evidence>
<feature type="compositionally biased region" description="Basic and acidic residues" evidence="12">
    <location>
        <begin position="1248"/>
        <end position="1264"/>
    </location>
</feature>
<feature type="compositionally biased region" description="Pro residues" evidence="12">
    <location>
        <begin position="1797"/>
        <end position="1806"/>
    </location>
</feature>
<evidence type="ECO:0000256" key="11">
    <source>
        <dbReference type="PROSITE-ProRule" id="PRU00221"/>
    </source>
</evidence>
<feature type="region of interest" description="Disordered" evidence="12">
    <location>
        <begin position="918"/>
        <end position="970"/>
    </location>
</feature>
<keyword evidence="4" id="KW-0963">Cytoplasm</keyword>
<dbReference type="InterPro" id="IPR014876">
    <property type="entry name" value="DEK_C"/>
</dbReference>
<comment type="similarity">
    <text evidence="2">Belongs to the protein-tyrosine phosphatase family.</text>
</comment>
<accession>A0ABQ8MPD1</accession>
<dbReference type="InterPro" id="IPR019775">
    <property type="entry name" value="WD40_repeat_CS"/>
</dbReference>
<evidence type="ECO:0000313" key="17">
    <source>
        <dbReference type="Proteomes" id="UP000830375"/>
    </source>
</evidence>
<feature type="region of interest" description="Disordered" evidence="12">
    <location>
        <begin position="774"/>
        <end position="796"/>
    </location>
</feature>
<dbReference type="InterPro" id="IPR015943">
    <property type="entry name" value="WD40/YVTN_repeat-like_dom_sf"/>
</dbReference>
<feature type="compositionally biased region" description="Basic and acidic residues" evidence="12">
    <location>
        <begin position="1084"/>
        <end position="1103"/>
    </location>
</feature>
<feature type="compositionally biased region" description="Polar residues" evidence="12">
    <location>
        <begin position="1303"/>
        <end position="1315"/>
    </location>
</feature>
<feature type="repeat" description="WD" evidence="11">
    <location>
        <begin position="2078"/>
        <end position="2120"/>
    </location>
</feature>
<dbReference type="PROSITE" id="PS50054">
    <property type="entry name" value="TYR_PHOSPHATASE_DUAL"/>
    <property type="match status" value="1"/>
</dbReference>
<dbReference type="Gene3D" id="3.90.190.10">
    <property type="entry name" value="Protein tyrosine phosphatase superfamily"/>
    <property type="match status" value="1"/>
</dbReference>
<evidence type="ECO:0000256" key="1">
    <source>
        <dbReference type="ARBA" id="ARBA00004245"/>
    </source>
</evidence>
<sequence>MHCCQGEVQVTFTRLAQKPISNADDHRTTPTTDGGPETRIAELDDKADDGFIAPLNRFNAPLNALTPSLAGAEQDISACPIRTGAPRSHGSGDSAALPYTQRRILCQHQRGGGEWRLTGGGNAGDACDLGSDDDRKANLSLSESFFMVKGAALFLQQGSSAQGPRTPTHHKNAGDLPQHLQVMINTLRAEDRIKLVVRLESGWTDHVRYMVVVYTNGRQDTEENIVLGMDFTDKDSKSCSIGMTLPLWSDTKIHLDGDGGFSVSTAGRLHVFKPVSVQAMWSALQVLHKACEVSRRYNYFPGGMALTWVGYYESCISSEQSCINEWNAMTDLETTRPDSPVMFSDQPTERERTECMIKAKLRNIMMFQDLENITSKEIRNELEQHMSCNLREYKEFIDNEMLLILGQMDKATLIFDHLYLIDNFFPGTFCYCNIRVYDDETTDLLAHWNETYNFIVKAKKNNSKCLVHCKMGVSRSASTVIAYAMKEYGWSLEKAYSFVKQKRNIAQPNPAFMKQLAEYEGILDASKQRHNKLWQADGDEYSLEGLQASAASGDQTPQFSSLHPDQEDAAWGHGGASASPCCGEEPTDHLNYNYYFRRLSDTALDSEPSTPVRGPPLLGMERVFIEIEDVERDALLDDEGFPMAHLALPGEGTAAQTCGRLEPIEDMRLRLEFSTVEEEDEEEAQKEEAEMAALARGEETPREDESLANSNRFNNENANNSNRLAGKRSCPSGFDDSASIGNPYKVKPSYQSCRDCLRLPSGRRCERRTHRLNLPRHTGLPSMSIQAPRGHKFSPVSANKVPPPAPLHHMSSGHCQCIRCFGRANSDPYHKQPSSEDLPQDLRYTLETEDRMEGEDEGSKQSSSSPTTELTLLRLSLGGERPTAELSQGAHLVHHRLEQMSGPQSEQMDLSVEDTATEDMEVDEGSVPNLHPGSSELQQTLAPGSALTRSSSSDSLQRIRRGQPGLVRQRAREIETRVRLAGLTMSSQLKRSNSLAKLGDLAISTEDLTLSATVSLDCDDQEPALCVQSSCSPKLSLTPTVLQRVMGQKQDKELGKEDVLTSTVSDYEILNQSEEEAHSNSPEEIDHLDTSTLESRSDHKPTRPNDNTTEPSFNQKGKKIRQSYDTDVSQNHRTPNPQLSLAGGPCASEFKTVTSDATATDISTAVDQQRPDKTDGMTNKTHLKDTPNMLEGSRQGDSTDDGASIEKNEKQTLSDRHNRTLDAKISGDVDMRRTFSLESENASLLERQPFHETRVSEDNDKHEMQTLSRRRSCEKVGQKESPDEDRFEYLDRADSLCPETATARPSVTGLNSKSSRPWLRSVNKQDSLRGDKNIRGSSLCVSQEPNDASQTPKENFRSDQRNPTFRTPLLGKEETEWGDTEGKDKILHTCFEEPCLLRSRVTTFDSFDSDTEIVTEPTNADTAQVPLRIEEDFEQKVLSTFHPDLSQSKMLFHTEKQNDDKGAFTVMEKHSTVMSSESLTESSAKNVPVSNAPHPAKRGVWGAEAPCVKRDTECVYQKAVQSKSTESREECDGHLNGRHNISSLLELSGENGTFQMHQGKVCNPKIYKMNGINTETEAKQNLSSDFETERVTQTASLRREKEPLYFTAVITPPLQIHTFPDQEERKSSDVSHLYVPHAEIQSMVPDILPEDAQTEKKPKIKGPPPPVPKKPKNPFKKAAGRKEPASHSTDEPSRYSDLLLRNIKMGRRQAALQSVEDLNTHTSSLDMSPYFTESPFYMCMPLEPEAADIPRYYLLPYDEIVAPDCDNLTETVDDKELAEMDMSQLRPLLKKKAKIKGPPPPVPKKPQNPFAKTDTEKNQPCKDTDLENLEQPLKYGRRDSESYMMDIEDEEESKPTALPTRYPYAARRIPSSDSSASEENEVSRYRPVSELIRDSNKIQEKVIHHSRTNIMEARPDVTVGSQSLKVSQMKRAFDVQTSPHKMERRSSPKKEMIRRVVRQSKFRHVFGQAVKNDQCYDDIRVSRVTWDSAFCAVNPKFVAIIVEASGGGAFLVLPLQKTGRIDKAYPTVCGHTGPVLDIDWCPHNDHVIASGSEDCTVMVWQIPENGLTTALSEPVVVLEGHSKRVGIVTWHPTARNVLLSAGCDNLIIIWNVGTGEALINLEDMHPDVIFSVCWSRNGSLICTACKDKKVRVIDPRKGKIIAEKDKAHEGARPMRAIFLADGNIFTTGFSRMSERQLALWNPKNMEDPISVHEMDTSNGVLLPFYDPDTNVVYLCGKGDSSIRYFEITDEAPYVHYLNTFSSKEPQRGMGYMPKRGLDSDLFQDDLYPDTAGPDPALEAEEWFEGKNGEPILISLKHGYVPGKNRDLKVVKKNVLDNKAPKKVEEPATPQKPASPQLTRKNEVKLEELLREVKSLRDLVTLQDRRIAKLEEQVAKVAI</sequence>
<feature type="compositionally biased region" description="Basic and acidic residues" evidence="12">
    <location>
        <begin position="1271"/>
        <end position="1281"/>
    </location>
</feature>
<dbReference type="SMART" id="SM01166">
    <property type="entry name" value="DUF1899"/>
    <property type="match status" value="1"/>
</dbReference>
<dbReference type="PANTHER" id="PTHR45864:SF7">
    <property type="entry name" value="PROTEIN-SERINE_THREONINE PHOSPHATASE"/>
    <property type="match status" value="1"/>
</dbReference>
<dbReference type="PROSITE" id="PS51998">
    <property type="entry name" value="DEK_C"/>
    <property type="match status" value="1"/>
</dbReference>
<dbReference type="InterPro" id="IPR043587">
    <property type="entry name" value="Phosphatase_SSH-like"/>
</dbReference>
<proteinExistence type="inferred from homology"/>